<dbReference type="EMBL" id="LT591897">
    <property type="protein sequence ID" value="SBQ22706.1"/>
    <property type="molecule type" value="Genomic_DNA"/>
</dbReference>
<evidence type="ECO:0000313" key="14">
    <source>
        <dbReference type="EMBL" id="SBQ22706.1"/>
    </source>
</evidence>
<dbReference type="PANTHER" id="PTHR12001:SF69">
    <property type="entry name" value="ALL TRANS-POLYPRENYL-DIPHOSPHATE SYNTHASE PDSS1"/>
    <property type="match status" value="1"/>
</dbReference>
<reference evidence="14" key="1">
    <citation type="submission" date="2016-06" db="EMBL/GenBank/DDBJ databases">
        <authorList>
            <consortium name="Pathogen Informatics"/>
        </authorList>
    </citation>
    <scope>NUCLEOTIDE SEQUENCE</scope>
    <source>
        <strain evidence="13">WHO F</strain>
    </source>
</reference>
<accession>A0A1D3FIL3</accession>
<evidence type="ECO:0000256" key="4">
    <source>
        <dbReference type="ARBA" id="ARBA00022723"/>
    </source>
</evidence>
<evidence type="ECO:0000313" key="17">
    <source>
        <dbReference type="Proteomes" id="UP000182484"/>
    </source>
</evidence>
<evidence type="ECO:0000313" key="15">
    <source>
        <dbReference type="EMBL" id="SCW10016.1"/>
    </source>
</evidence>
<proteinExistence type="inferred from homology"/>
<keyword evidence="3 12" id="KW-0808">Transferase</keyword>
<evidence type="ECO:0000313" key="18">
    <source>
        <dbReference type="Proteomes" id="UP000307092"/>
    </source>
</evidence>
<dbReference type="Proteomes" id="UP000307092">
    <property type="component" value="Unassembled WGS sequence"/>
</dbReference>
<dbReference type="EMBL" id="FMTB01000009">
    <property type="protein sequence ID" value="SCW10016.1"/>
    <property type="molecule type" value="Genomic_DNA"/>
</dbReference>
<dbReference type="AlphaFoldDB" id="A0A1D3FIL3"/>
<dbReference type="Gene3D" id="1.10.600.10">
    <property type="entry name" value="Farnesyl Diphosphate Synthase"/>
    <property type="match status" value="1"/>
</dbReference>
<evidence type="ECO:0000256" key="5">
    <source>
        <dbReference type="ARBA" id="ARBA00022842"/>
    </source>
</evidence>
<keyword evidence="4" id="KW-0479">Metal-binding</keyword>
<gene>
    <name evidence="15" type="primary">ispB</name>
    <name evidence="16" type="ORF">E8M63_09130</name>
    <name evidence="15" type="ORF">ESCNG_170026</name>
    <name evidence="13" type="ORF">WHOF_01119</name>
    <name evidence="14" type="ORF">WHOF_01945C</name>
</gene>
<dbReference type="SMR" id="A0A1D3FIL3"/>
<organism evidence="15 17">
    <name type="scientific">Neisseria gonorrhoeae</name>
    <dbReference type="NCBI Taxonomy" id="485"/>
    <lineage>
        <taxon>Bacteria</taxon>
        <taxon>Pseudomonadati</taxon>
        <taxon>Pseudomonadota</taxon>
        <taxon>Betaproteobacteria</taxon>
        <taxon>Neisseriales</taxon>
        <taxon>Neisseriaceae</taxon>
        <taxon>Neisseria</taxon>
    </lineage>
</organism>
<dbReference type="PANTHER" id="PTHR12001">
    <property type="entry name" value="GERANYLGERANYL PYROPHOSPHATE SYNTHASE"/>
    <property type="match status" value="1"/>
</dbReference>
<reference evidence="15 17" key="2">
    <citation type="submission" date="2016-09" db="EMBL/GenBank/DDBJ databases">
        <authorList>
            <person name="Kumanski S."/>
            <person name="Beatrice B."/>
        </authorList>
    </citation>
    <scope>NUCLEOTIDE SEQUENCE [LARGE SCALE GENOMIC DNA]</scope>
    <source>
        <strain evidence="15">Mankind</strain>
    </source>
</reference>
<evidence type="ECO:0000256" key="7">
    <source>
        <dbReference type="ARBA" id="ARBA00055029"/>
    </source>
</evidence>
<dbReference type="GO" id="GO:0046872">
    <property type="term" value="F:metal ion binding"/>
    <property type="evidence" value="ECO:0007669"/>
    <property type="project" value="UniProtKB-KW"/>
</dbReference>
<dbReference type="PROSITE" id="PS00444">
    <property type="entry name" value="POLYPRENYL_SYNTHASE_2"/>
    <property type="match status" value="1"/>
</dbReference>
<dbReference type="RefSeq" id="WP_003689819.1">
    <property type="nucleotide sequence ID" value="NZ_AP018377.1"/>
</dbReference>
<keyword evidence="5" id="KW-0460">Magnesium</keyword>
<evidence type="ECO:0000256" key="8">
    <source>
        <dbReference type="ARBA" id="ARBA00066511"/>
    </source>
</evidence>
<dbReference type="EC" id="2.5.1.90" evidence="8"/>
<reference evidence="16 18" key="3">
    <citation type="submission" date="2019-04" db="EMBL/GenBank/DDBJ databases">
        <title>The CDC panel for molecular diagnostics of ciprofloxacin resistance and its use for research and clinical development.</title>
        <authorList>
            <person name="Liu H."/>
            <person name="Tang K."/>
            <person name="Pham C."/>
            <person name="Schmerer M."/>
        </authorList>
    </citation>
    <scope>NUCLEOTIDE SEQUENCE [LARGE SCALE GENOMIC DNA]</scope>
    <source>
        <strain evidence="16 18">LRRBGS_0742</strain>
    </source>
</reference>
<evidence type="ECO:0000256" key="9">
    <source>
        <dbReference type="ARBA" id="ARBA00072473"/>
    </source>
</evidence>
<evidence type="ECO:0000313" key="13">
    <source>
        <dbReference type="EMBL" id="SBN07075.1"/>
    </source>
</evidence>
<comment type="similarity">
    <text evidence="2 12">Belongs to the FPP/GGPP synthase family.</text>
</comment>
<dbReference type="Proteomes" id="UP000239837">
    <property type="component" value="Chromosome"/>
</dbReference>
<evidence type="ECO:0000256" key="3">
    <source>
        <dbReference type="ARBA" id="ARBA00022679"/>
    </source>
</evidence>
<dbReference type="Pfam" id="PF00348">
    <property type="entry name" value="polyprenyl_synt"/>
    <property type="match status" value="1"/>
</dbReference>
<comment type="cofactor">
    <cofactor evidence="1">
        <name>Mg(2+)</name>
        <dbReference type="ChEBI" id="CHEBI:18420"/>
    </cofactor>
</comment>
<evidence type="ECO:0000256" key="2">
    <source>
        <dbReference type="ARBA" id="ARBA00006706"/>
    </source>
</evidence>
<evidence type="ECO:0000256" key="11">
    <source>
        <dbReference type="ARBA" id="ARBA00083124"/>
    </source>
</evidence>
<dbReference type="FunFam" id="1.10.600.10:FF:000002">
    <property type="entry name" value="Octaprenyl diphosphate synthase"/>
    <property type="match status" value="1"/>
</dbReference>
<dbReference type="GO" id="GO:0106350">
    <property type="term" value="F:all-trans-octaprenyl-diphosphate synthase activity"/>
    <property type="evidence" value="ECO:0007669"/>
    <property type="project" value="UniProtKB-EC"/>
</dbReference>
<protein>
    <recommendedName>
        <fullName evidence="9">Octaprenyl diphosphate synthase</fullName>
        <ecNumber evidence="8">2.5.1.90</ecNumber>
    </recommendedName>
    <alternativeName>
        <fullName evidence="11">All-trans-octaprenyl-diphosphate synthase</fullName>
    </alternativeName>
    <alternativeName>
        <fullName evidence="10">Octaprenyl pyrophosphate synthase</fullName>
    </alternativeName>
</protein>
<evidence type="ECO:0000256" key="12">
    <source>
        <dbReference type="RuleBase" id="RU004466"/>
    </source>
</evidence>
<dbReference type="SFLD" id="SFLDS00005">
    <property type="entry name" value="Isoprenoid_Synthase_Type_I"/>
    <property type="match status" value="1"/>
</dbReference>
<dbReference type="OMA" id="GKQMRPM"/>
<evidence type="ECO:0000313" key="16">
    <source>
        <dbReference type="EMBL" id="TJX04941.1"/>
    </source>
</evidence>
<dbReference type="InterPro" id="IPR000092">
    <property type="entry name" value="Polyprenyl_synt"/>
</dbReference>
<evidence type="ECO:0000256" key="1">
    <source>
        <dbReference type="ARBA" id="ARBA00001946"/>
    </source>
</evidence>
<dbReference type="PROSITE" id="PS00723">
    <property type="entry name" value="POLYPRENYL_SYNTHASE_1"/>
    <property type="match status" value="1"/>
</dbReference>
<dbReference type="GeneID" id="66753956"/>
<dbReference type="Proteomes" id="UP000182484">
    <property type="component" value="Unassembled WGS sequence"/>
</dbReference>
<dbReference type="InterPro" id="IPR008949">
    <property type="entry name" value="Isoprenoid_synthase_dom_sf"/>
</dbReference>
<evidence type="ECO:0000256" key="10">
    <source>
        <dbReference type="ARBA" id="ARBA00079637"/>
    </source>
</evidence>
<dbReference type="SUPFAM" id="SSF48576">
    <property type="entry name" value="Terpenoid synthases"/>
    <property type="match status" value="1"/>
</dbReference>
<comment type="catalytic activity">
    <reaction evidence="6">
        <text>5 isopentenyl diphosphate + (2E,6E)-farnesyl diphosphate = all-trans-octaprenyl diphosphate + 5 diphosphate</text>
        <dbReference type="Rhea" id="RHEA:27798"/>
        <dbReference type="ChEBI" id="CHEBI:33019"/>
        <dbReference type="ChEBI" id="CHEBI:57711"/>
        <dbReference type="ChEBI" id="CHEBI:128769"/>
        <dbReference type="ChEBI" id="CHEBI:175763"/>
        <dbReference type="EC" id="2.5.1.90"/>
    </reaction>
</comment>
<dbReference type="InterPro" id="IPR033749">
    <property type="entry name" value="Polyprenyl_synt_CS"/>
</dbReference>
<dbReference type="EMBL" id="SUQX01000018">
    <property type="protein sequence ID" value="TJX04941.1"/>
    <property type="molecule type" value="Genomic_DNA"/>
</dbReference>
<sequence>MLENLPYFQRHLPEDLAKVNEVINRAVQSDVALISQIGTYIISAGGKRLRPIMTILAGKAVGYDDEKLYSLAAMVEFIHTSTLLHDDVVDESDLRRGRATANNLFGNAAAVLVGDFLYTRAFQLMVASGSMRVLEVMADATNIIAEGEVMQLMNIGNTDITEEQYIRVIQYKTAKLFEAAAQVGAILGKASPGHEQALKDYGMYVGTAFQIIDDVLDYSGETEETGKNVGDDLAEGKPTLPLIYLMRQGSEQVANDVRTALENADRGYFEKIRDYVVRSDALAYSIGEARKAVDCAVAALDALSDSEVKDAMIQLAKESLVRVS</sequence>
<comment type="function">
    <text evidence="7">Supplies octaprenyl diphosphate, the precursor for the side chain of the isoprenoid quinones ubiquinone and menaquinone.</text>
</comment>
<name>A0A1D3FIL3_NEIGO</name>
<dbReference type="GO" id="GO:0008299">
    <property type="term" value="P:isoprenoid biosynthetic process"/>
    <property type="evidence" value="ECO:0007669"/>
    <property type="project" value="InterPro"/>
</dbReference>
<dbReference type="CDD" id="cd00685">
    <property type="entry name" value="Trans_IPPS_HT"/>
    <property type="match status" value="1"/>
</dbReference>
<evidence type="ECO:0000256" key="6">
    <source>
        <dbReference type="ARBA" id="ARBA00051506"/>
    </source>
</evidence>
<dbReference type="EMBL" id="FLKW01000011">
    <property type="protein sequence ID" value="SBN07075.1"/>
    <property type="molecule type" value="Genomic_DNA"/>
</dbReference>